<gene>
    <name evidence="7" type="ORF">ULMA_14310</name>
</gene>
<feature type="signal peptide" evidence="6">
    <location>
        <begin position="1"/>
        <end position="19"/>
    </location>
</feature>
<reference evidence="7 8" key="1">
    <citation type="submission" date="2019-08" db="EMBL/GenBank/DDBJ databases">
        <title>Draft genome sequence of Ulvibacter marinus type strain NBRC 109484.</title>
        <authorList>
            <person name="Kawano K."/>
            <person name="Ushijima N."/>
            <person name="Kihara M."/>
            <person name="Itoh H."/>
        </authorList>
    </citation>
    <scope>NUCLEOTIDE SEQUENCE [LARGE SCALE GENOMIC DNA]</scope>
    <source>
        <strain evidence="7 8">NBRC 109484</strain>
    </source>
</reference>
<evidence type="ECO:0000256" key="2">
    <source>
        <dbReference type="ARBA" id="ARBA00004370"/>
    </source>
</evidence>
<evidence type="ECO:0000313" key="8">
    <source>
        <dbReference type="Proteomes" id="UP000326509"/>
    </source>
</evidence>
<accession>A0A5J4J0M0</accession>
<dbReference type="InterPro" id="IPR032675">
    <property type="entry name" value="LRR_dom_sf"/>
</dbReference>
<keyword evidence="5" id="KW-0472">Membrane</keyword>
<comment type="subcellular location">
    <subcellularLocation>
        <location evidence="1">Cell envelope</location>
    </subcellularLocation>
    <subcellularLocation>
        <location evidence="2">Membrane</location>
    </subcellularLocation>
</comment>
<dbReference type="EMBL" id="BKCG01000003">
    <property type="protein sequence ID" value="GER59323.1"/>
    <property type="molecule type" value="Genomic_DNA"/>
</dbReference>
<dbReference type="InterPro" id="IPR051848">
    <property type="entry name" value="PGIP"/>
</dbReference>
<evidence type="ECO:0000256" key="1">
    <source>
        <dbReference type="ARBA" id="ARBA00004196"/>
    </source>
</evidence>
<comment type="caution">
    <text evidence="7">The sequence shown here is derived from an EMBL/GenBank/DDBJ whole genome shotgun (WGS) entry which is preliminary data.</text>
</comment>
<sequence length="237" mass="25564">MKKLTTLLSVLLFTAVMVAEVSPNQKDALTDLYIATNGDKWINTWDLDAPVATWHGVTVENDMVIAINLLFNNLNGTIPSSLSELRSLEKLELSFNKLSGTIPASIGNLTNLEVFAVNGNNITGEIPSSLGQLTALEQLHLSSNNLEGTIPISVAQLGNLEILNVFDNKLTGTIPYALSDNVNLKKLVIAENELTGSEAFASVLAFEQESDDNRFKNPILGAPAKTIIATEVNDDNN</sequence>
<evidence type="ECO:0008006" key="9">
    <source>
        <dbReference type="Google" id="ProtNLM"/>
    </source>
</evidence>
<evidence type="ECO:0000256" key="3">
    <source>
        <dbReference type="ARBA" id="ARBA00022729"/>
    </source>
</evidence>
<dbReference type="GO" id="GO:0016020">
    <property type="term" value="C:membrane"/>
    <property type="evidence" value="ECO:0007669"/>
    <property type="project" value="UniProtKB-SubCell"/>
</dbReference>
<dbReference type="PRINTS" id="PR00019">
    <property type="entry name" value="LEURICHRPT"/>
</dbReference>
<keyword evidence="4" id="KW-0677">Repeat</keyword>
<dbReference type="RefSeq" id="WP_151673522.1">
    <property type="nucleotide sequence ID" value="NZ_BKCG01000003.1"/>
</dbReference>
<evidence type="ECO:0000313" key="7">
    <source>
        <dbReference type="EMBL" id="GER59323.1"/>
    </source>
</evidence>
<protein>
    <recommendedName>
        <fullName evidence="9">Two component regulator three Y domain protein</fullName>
    </recommendedName>
</protein>
<dbReference type="FunFam" id="3.80.10.10:FF:000400">
    <property type="entry name" value="Nuclear pore complex protein NUP107"/>
    <property type="match status" value="1"/>
</dbReference>
<keyword evidence="3 6" id="KW-0732">Signal</keyword>
<dbReference type="AlphaFoldDB" id="A0A5J4J0M0"/>
<name>A0A5J4J0M0_9FLAO</name>
<organism evidence="7 8">
    <name type="scientific">Patiriisocius marinus</name>
    <dbReference type="NCBI Taxonomy" id="1397112"/>
    <lineage>
        <taxon>Bacteria</taxon>
        <taxon>Pseudomonadati</taxon>
        <taxon>Bacteroidota</taxon>
        <taxon>Flavobacteriia</taxon>
        <taxon>Flavobacteriales</taxon>
        <taxon>Flavobacteriaceae</taxon>
        <taxon>Patiriisocius</taxon>
    </lineage>
</organism>
<keyword evidence="8" id="KW-1185">Reference proteome</keyword>
<dbReference type="GO" id="GO:0030313">
    <property type="term" value="C:cell envelope"/>
    <property type="evidence" value="ECO:0007669"/>
    <property type="project" value="UniProtKB-SubCell"/>
</dbReference>
<dbReference type="PANTHER" id="PTHR48059:SF34">
    <property type="entry name" value="NON-SPECIFIC SERINE_THREONINE PROTEIN KINASE"/>
    <property type="match status" value="1"/>
</dbReference>
<dbReference type="OrthoDB" id="8924492at2"/>
<evidence type="ECO:0000256" key="5">
    <source>
        <dbReference type="ARBA" id="ARBA00023136"/>
    </source>
</evidence>
<dbReference type="Proteomes" id="UP000326509">
    <property type="component" value="Unassembled WGS sequence"/>
</dbReference>
<feature type="chain" id="PRO_5023889642" description="Two component regulator three Y domain protein" evidence="6">
    <location>
        <begin position="20"/>
        <end position="237"/>
    </location>
</feature>
<evidence type="ECO:0000256" key="4">
    <source>
        <dbReference type="ARBA" id="ARBA00022737"/>
    </source>
</evidence>
<proteinExistence type="predicted"/>
<dbReference type="PANTHER" id="PTHR48059">
    <property type="entry name" value="POLYGALACTURONASE INHIBITOR 1"/>
    <property type="match status" value="1"/>
</dbReference>
<dbReference type="Pfam" id="PF00560">
    <property type="entry name" value="LRR_1"/>
    <property type="match status" value="4"/>
</dbReference>
<evidence type="ECO:0000256" key="6">
    <source>
        <dbReference type="SAM" id="SignalP"/>
    </source>
</evidence>
<dbReference type="SUPFAM" id="SSF52058">
    <property type="entry name" value="L domain-like"/>
    <property type="match status" value="1"/>
</dbReference>
<dbReference type="Gene3D" id="3.80.10.10">
    <property type="entry name" value="Ribonuclease Inhibitor"/>
    <property type="match status" value="1"/>
</dbReference>
<dbReference type="InterPro" id="IPR001611">
    <property type="entry name" value="Leu-rich_rpt"/>
</dbReference>